<sequence>MGITSSVNAKYIATANGRCKFLEMYICIQIIAITRCTRGYMWGVGIAGLVISYLLLTTAVAATAFEPRHEWGMLLILCILCLLGGVWSLAKSGNEIKETVSGALSLLAGVVYFADSFIRIKQYCAELAHQRSMGYSPQWYI</sequence>
<dbReference type="Proteomes" id="UP001152888">
    <property type="component" value="Unassembled WGS sequence"/>
</dbReference>
<name>A0A9P0LDQ8_ACAOB</name>
<accession>A0A9P0LDQ8</accession>
<keyword evidence="3" id="KW-1185">Reference proteome</keyword>
<dbReference type="EMBL" id="CAKOFQ010007146">
    <property type="protein sequence ID" value="CAH1992529.1"/>
    <property type="molecule type" value="Genomic_DNA"/>
</dbReference>
<evidence type="ECO:0000256" key="1">
    <source>
        <dbReference type="SAM" id="Phobius"/>
    </source>
</evidence>
<dbReference type="OrthoDB" id="6693253at2759"/>
<comment type="caution">
    <text evidence="2">The sequence shown here is derived from an EMBL/GenBank/DDBJ whole genome shotgun (WGS) entry which is preliminary data.</text>
</comment>
<evidence type="ECO:0000313" key="3">
    <source>
        <dbReference type="Proteomes" id="UP001152888"/>
    </source>
</evidence>
<proteinExistence type="predicted"/>
<keyword evidence="1" id="KW-1133">Transmembrane helix</keyword>
<gene>
    <name evidence="2" type="ORF">ACAOBT_LOCUS20917</name>
</gene>
<feature type="transmembrane region" description="Helical" evidence="1">
    <location>
        <begin position="40"/>
        <end position="65"/>
    </location>
</feature>
<evidence type="ECO:0000313" key="2">
    <source>
        <dbReference type="EMBL" id="CAH1992529.1"/>
    </source>
</evidence>
<reference evidence="2" key="1">
    <citation type="submission" date="2022-03" db="EMBL/GenBank/DDBJ databases">
        <authorList>
            <person name="Sayadi A."/>
        </authorList>
    </citation>
    <scope>NUCLEOTIDE SEQUENCE</scope>
</reference>
<feature type="transmembrane region" description="Helical" evidence="1">
    <location>
        <begin position="71"/>
        <end position="90"/>
    </location>
</feature>
<organism evidence="2 3">
    <name type="scientific">Acanthoscelides obtectus</name>
    <name type="common">Bean weevil</name>
    <name type="synonym">Bruchus obtectus</name>
    <dbReference type="NCBI Taxonomy" id="200917"/>
    <lineage>
        <taxon>Eukaryota</taxon>
        <taxon>Metazoa</taxon>
        <taxon>Ecdysozoa</taxon>
        <taxon>Arthropoda</taxon>
        <taxon>Hexapoda</taxon>
        <taxon>Insecta</taxon>
        <taxon>Pterygota</taxon>
        <taxon>Neoptera</taxon>
        <taxon>Endopterygota</taxon>
        <taxon>Coleoptera</taxon>
        <taxon>Polyphaga</taxon>
        <taxon>Cucujiformia</taxon>
        <taxon>Chrysomeloidea</taxon>
        <taxon>Chrysomelidae</taxon>
        <taxon>Bruchinae</taxon>
        <taxon>Bruchini</taxon>
        <taxon>Acanthoscelides</taxon>
    </lineage>
</organism>
<protein>
    <submittedName>
        <fullName evidence="2">Uncharacterized protein</fullName>
    </submittedName>
</protein>
<keyword evidence="1" id="KW-0812">Transmembrane</keyword>
<keyword evidence="1" id="KW-0472">Membrane</keyword>
<dbReference type="AlphaFoldDB" id="A0A9P0LDQ8"/>